<keyword evidence="25" id="KW-1185">Reference proteome</keyword>
<dbReference type="Pfam" id="PF13193">
    <property type="entry name" value="AMP-binding_C"/>
    <property type="match status" value="1"/>
</dbReference>
<evidence type="ECO:0000256" key="9">
    <source>
        <dbReference type="ARBA" id="ARBA00022840"/>
    </source>
</evidence>
<comment type="subcellular location">
    <subcellularLocation>
        <location evidence="1">Cell membrane</location>
        <topology evidence="1">Multi-pass membrane protein</topology>
    </subcellularLocation>
    <subcellularLocation>
        <location evidence="17">Peroxisome membrane</location>
    </subcellularLocation>
</comment>
<comment type="caution">
    <text evidence="24">The sequence shown here is derived from an EMBL/GenBank/DDBJ whole genome shotgun (WGS) entry which is preliminary data.</text>
</comment>
<dbReference type="InterPro" id="IPR045851">
    <property type="entry name" value="AMP-bd_C_sf"/>
</dbReference>
<dbReference type="SUPFAM" id="SSF56801">
    <property type="entry name" value="Acetyl-CoA synthetase-like"/>
    <property type="match status" value="1"/>
</dbReference>
<dbReference type="FunFam" id="3.30.300.30:FF:000002">
    <property type="entry name" value="Long-chain fatty acid transport protein 1"/>
    <property type="match status" value="1"/>
</dbReference>
<evidence type="ECO:0000256" key="20">
    <source>
        <dbReference type="ARBA" id="ARBA00068795"/>
    </source>
</evidence>
<keyword evidence="12" id="KW-0472">Membrane</keyword>
<proteinExistence type="inferred from homology"/>
<dbReference type="InterPro" id="IPR000873">
    <property type="entry name" value="AMP-dep_synth/lig_dom"/>
</dbReference>
<evidence type="ECO:0000259" key="23">
    <source>
        <dbReference type="Pfam" id="PF13193"/>
    </source>
</evidence>
<dbReference type="AlphaFoldDB" id="A0AAN7ZLU2"/>
<keyword evidence="5" id="KW-0436">Ligase</keyword>
<dbReference type="GO" id="GO:0005886">
    <property type="term" value="C:plasma membrane"/>
    <property type="evidence" value="ECO:0007669"/>
    <property type="project" value="UniProtKB-SubCell"/>
</dbReference>
<evidence type="ECO:0000313" key="25">
    <source>
        <dbReference type="Proteomes" id="UP001329430"/>
    </source>
</evidence>
<evidence type="ECO:0000259" key="22">
    <source>
        <dbReference type="Pfam" id="PF00501"/>
    </source>
</evidence>
<keyword evidence="6" id="KW-0812">Transmembrane</keyword>
<dbReference type="GO" id="GO:0005524">
    <property type="term" value="F:ATP binding"/>
    <property type="evidence" value="ECO:0007669"/>
    <property type="project" value="UniProtKB-KW"/>
</dbReference>
<reference evidence="24 25" key="1">
    <citation type="journal article" date="2024" name="Insects">
        <title>An Improved Chromosome-Level Genome Assembly of the Firefly Pyrocoelia pectoralis.</title>
        <authorList>
            <person name="Fu X."/>
            <person name="Meyer-Rochow V.B."/>
            <person name="Ballantyne L."/>
            <person name="Zhu X."/>
        </authorList>
    </citation>
    <scope>NUCLEOTIDE SEQUENCE [LARGE SCALE GENOMIC DNA]</scope>
    <source>
        <strain evidence="24">XCY_ONT2</strain>
    </source>
</reference>
<keyword evidence="11" id="KW-0445">Lipid transport</keyword>
<evidence type="ECO:0000256" key="10">
    <source>
        <dbReference type="ARBA" id="ARBA00022989"/>
    </source>
</evidence>
<dbReference type="Gene3D" id="3.40.50.12780">
    <property type="entry name" value="N-terminal domain of ligase-like"/>
    <property type="match status" value="1"/>
</dbReference>
<evidence type="ECO:0000313" key="24">
    <source>
        <dbReference type="EMBL" id="KAK5647257.1"/>
    </source>
</evidence>
<dbReference type="PANTHER" id="PTHR43107">
    <property type="entry name" value="LONG-CHAIN FATTY ACID TRANSPORT PROTEIN"/>
    <property type="match status" value="1"/>
</dbReference>
<organism evidence="24 25">
    <name type="scientific">Pyrocoelia pectoralis</name>
    <dbReference type="NCBI Taxonomy" id="417401"/>
    <lineage>
        <taxon>Eukaryota</taxon>
        <taxon>Metazoa</taxon>
        <taxon>Ecdysozoa</taxon>
        <taxon>Arthropoda</taxon>
        <taxon>Hexapoda</taxon>
        <taxon>Insecta</taxon>
        <taxon>Pterygota</taxon>
        <taxon>Neoptera</taxon>
        <taxon>Endopterygota</taxon>
        <taxon>Coleoptera</taxon>
        <taxon>Polyphaga</taxon>
        <taxon>Elateriformia</taxon>
        <taxon>Elateroidea</taxon>
        <taxon>Lampyridae</taxon>
        <taxon>Lampyrinae</taxon>
        <taxon>Pyrocoelia</taxon>
    </lineage>
</organism>
<keyword evidence="8" id="KW-0443">Lipid metabolism</keyword>
<comment type="catalytic activity">
    <reaction evidence="18">
        <text>tetracosanoate + ATP + CoA = tetracosanoyl-CoA + AMP + diphosphate</text>
        <dbReference type="Rhea" id="RHEA:33639"/>
        <dbReference type="ChEBI" id="CHEBI:30616"/>
        <dbReference type="ChEBI" id="CHEBI:31014"/>
        <dbReference type="ChEBI" id="CHEBI:33019"/>
        <dbReference type="ChEBI" id="CHEBI:57287"/>
        <dbReference type="ChEBI" id="CHEBI:65052"/>
        <dbReference type="ChEBI" id="CHEBI:456215"/>
    </reaction>
    <physiologicalReaction direction="left-to-right" evidence="18">
        <dbReference type="Rhea" id="RHEA:33640"/>
    </physiologicalReaction>
</comment>
<comment type="function">
    <text evidence="19">Acyl-CoA synthetase required for both the import of long chain fatty acids (LCFAs) (C14-C18) and the activation very long chain fatty acids (VLCFAs) (C20-C26) by esterification of the fatty acids into metabolically active CoA-thioesters for subsequent degradation or incorporation into phospholipids. The transport and fatty acyl-CoA synthetase activities are genetically separable and are thus independent activities. Esterifies VLCFAs in the peroxisome matrix. The VLCFAs are actively transported into peroxisomes by a PXA1-PXA2 heterodimeric transporter in the peroxisomal membrane.</text>
</comment>
<evidence type="ECO:0000256" key="12">
    <source>
        <dbReference type="ARBA" id="ARBA00023136"/>
    </source>
</evidence>
<keyword evidence="10" id="KW-1133">Transmembrane helix</keyword>
<evidence type="ECO:0000256" key="13">
    <source>
        <dbReference type="ARBA" id="ARBA00023140"/>
    </source>
</evidence>
<feature type="domain" description="AMP-dependent synthetase/ligase" evidence="22">
    <location>
        <begin position="19"/>
        <end position="335"/>
    </location>
</feature>
<sequence>MNNASKENISVYKKFSSLATMYTRKTAFHYEEEVWTFSDVQNFVNKVANYFKKQGYKKGDCVGLILENCPDYPCIWLGLSKLGVATALINTNLVKHSLAHCIKVANCKAVIFGSNFRQAVEDVVSELDNLVLYDYNRDGIGCMKHTNLKFEISNSSGADFPVYDNIAGNDVLLYIYTSGTTGLPKAAVVTNARYLTFLCFVQAVLSKIDELIIYSPMPLYHASGSSGSVSLTLTGGATTVLKKKFSATSYWKDCAKYKCNMAQYIGEMCRYILSTPYDETIKHNVKYIIGNGLQQSIWKTYVEKFKIEKVYEFYGATEGNIQLVNVDNKIGSVGCIPFWLRSFTPIFLVKYDKATGEAIRDSNGRCIKCDTNEAGLIIGKIDTKVAVNRFTGYLGSEANQNKVLSDVFEVGDQYFNSGDVLFSDELGYFYFKDRLGDTFRWKGENVSTVEVEDVLYKVANFSQISVYGVEIPGTEGRIGMAAIVTNNNSLVNLAKDLKANLPSYAVPAFIRIVDSIPITATFKLKKMELQKEGFNVNAIKDKIYVLKSDEYILLTEEIYNDIINHKLRL</sequence>
<dbReference type="InterPro" id="IPR025110">
    <property type="entry name" value="AMP-bd_C"/>
</dbReference>
<evidence type="ECO:0000256" key="21">
    <source>
        <dbReference type="ARBA" id="ARBA00078285"/>
    </source>
</evidence>
<comment type="similarity">
    <text evidence="2">Belongs to the ATP-dependent AMP-binding enzyme family.</text>
</comment>
<comment type="catalytic activity">
    <reaction evidence="15">
        <text>a very long-chain fatty acid + ATP + CoA = a very long-chain fatty acyl-CoA + AMP + diphosphate</text>
        <dbReference type="Rhea" id="RHEA:54536"/>
        <dbReference type="ChEBI" id="CHEBI:30616"/>
        <dbReference type="ChEBI" id="CHEBI:33019"/>
        <dbReference type="ChEBI" id="CHEBI:57287"/>
        <dbReference type="ChEBI" id="CHEBI:58950"/>
        <dbReference type="ChEBI" id="CHEBI:138261"/>
        <dbReference type="ChEBI" id="CHEBI:456215"/>
    </reaction>
    <physiologicalReaction direction="left-to-right" evidence="15">
        <dbReference type="Rhea" id="RHEA:54537"/>
    </physiologicalReaction>
</comment>
<evidence type="ECO:0000256" key="7">
    <source>
        <dbReference type="ARBA" id="ARBA00022741"/>
    </source>
</evidence>
<evidence type="ECO:0000256" key="17">
    <source>
        <dbReference type="ARBA" id="ARBA00046271"/>
    </source>
</evidence>
<keyword evidence="7" id="KW-0547">Nucleotide-binding</keyword>
<dbReference type="InterPro" id="IPR042099">
    <property type="entry name" value="ANL_N_sf"/>
</dbReference>
<evidence type="ECO:0000256" key="6">
    <source>
        <dbReference type="ARBA" id="ARBA00022692"/>
    </source>
</evidence>
<dbReference type="GO" id="GO:0004467">
    <property type="term" value="F:long-chain fatty acid-CoA ligase activity"/>
    <property type="evidence" value="ECO:0007669"/>
    <property type="project" value="UniProtKB-EC"/>
</dbReference>
<evidence type="ECO:0000256" key="3">
    <source>
        <dbReference type="ARBA" id="ARBA00022448"/>
    </source>
</evidence>
<dbReference type="Gene3D" id="3.30.300.30">
    <property type="match status" value="1"/>
</dbReference>
<evidence type="ECO:0000256" key="18">
    <source>
        <dbReference type="ARBA" id="ARBA00048666"/>
    </source>
</evidence>
<evidence type="ECO:0000256" key="5">
    <source>
        <dbReference type="ARBA" id="ARBA00022598"/>
    </source>
</evidence>
<evidence type="ECO:0000256" key="8">
    <source>
        <dbReference type="ARBA" id="ARBA00022832"/>
    </source>
</evidence>
<evidence type="ECO:0000256" key="11">
    <source>
        <dbReference type="ARBA" id="ARBA00023055"/>
    </source>
</evidence>
<dbReference type="GO" id="GO:0005778">
    <property type="term" value="C:peroxisomal membrane"/>
    <property type="evidence" value="ECO:0007669"/>
    <property type="project" value="UniProtKB-SubCell"/>
</dbReference>
<keyword evidence="13" id="KW-0576">Peroxisome</keyword>
<dbReference type="PANTHER" id="PTHR43107:SF15">
    <property type="entry name" value="FATTY ACID TRANSPORT PROTEIN 3, ISOFORM A"/>
    <property type="match status" value="1"/>
</dbReference>
<protein>
    <recommendedName>
        <fullName evidence="20">Very long-chain fatty acid transport protein</fullName>
        <ecNumber evidence="14">6.2.1.3</ecNumber>
    </recommendedName>
    <alternativeName>
        <fullName evidence="16">Long-chain-fatty-acid--CoA ligase</fullName>
    </alternativeName>
    <alternativeName>
        <fullName evidence="21">Very-long-chain acyl-CoA synthetase</fullName>
    </alternativeName>
</protein>
<dbReference type="FunFam" id="3.40.50.12780:FF:000019">
    <property type="entry name" value="Long-chain fatty acid transporter"/>
    <property type="match status" value="1"/>
</dbReference>
<dbReference type="InterPro" id="IPR020845">
    <property type="entry name" value="AMP-binding_CS"/>
</dbReference>
<keyword evidence="9" id="KW-0067">ATP-binding</keyword>
<name>A0AAN7ZLU2_9COLE</name>
<evidence type="ECO:0000256" key="16">
    <source>
        <dbReference type="ARBA" id="ARBA00041297"/>
    </source>
</evidence>
<accession>A0AAN7ZLU2</accession>
<dbReference type="Pfam" id="PF00501">
    <property type="entry name" value="AMP-binding"/>
    <property type="match status" value="1"/>
</dbReference>
<dbReference type="GO" id="GO:0044539">
    <property type="term" value="P:long-chain fatty acid import into cell"/>
    <property type="evidence" value="ECO:0007669"/>
    <property type="project" value="TreeGrafter"/>
</dbReference>
<keyword evidence="3" id="KW-0813">Transport</keyword>
<evidence type="ECO:0000256" key="19">
    <source>
        <dbReference type="ARBA" id="ARBA00060276"/>
    </source>
</evidence>
<dbReference type="Proteomes" id="UP001329430">
    <property type="component" value="Chromosome 2"/>
</dbReference>
<evidence type="ECO:0000256" key="14">
    <source>
        <dbReference type="ARBA" id="ARBA00026121"/>
    </source>
</evidence>
<keyword evidence="8" id="KW-0276">Fatty acid metabolism</keyword>
<keyword evidence="4" id="KW-1003">Cell membrane</keyword>
<evidence type="ECO:0000256" key="4">
    <source>
        <dbReference type="ARBA" id="ARBA00022475"/>
    </source>
</evidence>
<dbReference type="GO" id="GO:0005789">
    <property type="term" value="C:endoplasmic reticulum membrane"/>
    <property type="evidence" value="ECO:0007669"/>
    <property type="project" value="TreeGrafter"/>
</dbReference>
<evidence type="ECO:0000256" key="15">
    <source>
        <dbReference type="ARBA" id="ARBA00036527"/>
    </source>
</evidence>
<dbReference type="PROSITE" id="PS00455">
    <property type="entry name" value="AMP_BINDING"/>
    <property type="match status" value="1"/>
</dbReference>
<evidence type="ECO:0000256" key="2">
    <source>
        <dbReference type="ARBA" id="ARBA00006432"/>
    </source>
</evidence>
<feature type="domain" description="AMP-binding enzyme C-terminal" evidence="23">
    <location>
        <begin position="450"/>
        <end position="523"/>
    </location>
</feature>
<gene>
    <name evidence="24" type="ORF">RI129_002149</name>
</gene>
<dbReference type="EC" id="6.2.1.3" evidence="14"/>
<dbReference type="EMBL" id="JAVRBK010000002">
    <property type="protein sequence ID" value="KAK5647257.1"/>
    <property type="molecule type" value="Genomic_DNA"/>
</dbReference>
<dbReference type="GO" id="GO:0005324">
    <property type="term" value="F:long-chain fatty acid transmembrane transporter activity"/>
    <property type="evidence" value="ECO:0007669"/>
    <property type="project" value="TreeGrafter"/>
</dbReference>
<evidence type="ECO:0000256" key="1">
    <source>
        <dbReference type="ARBA" id="ARBA00004651"/>
    </source>
</evidence>